<reference evidence="2" key="2">
    <citation type="submission" date="2020-05" db="UniProtKB">
        <authorList>
            <consortium name="EnsemblMetazoa"/>
        </authorList>
    </citation>
    <scope>IDENTIFICATION</scope>
    <source>
        <strain evidence="2">CM1001059</strain>
    </source>
</reference>
<organism evidence="2 3">
    <name type="scientific">Anopheles melas</name>
    <dbReference type="NCBI Taxonomy" id="34690"/>
    <lineage>
        <taxon>Eukaryota</taxon>
        <taxon>Metazoa</taxon>
        <taxon>Ecdysozoa</taxon>
        <taxon>Arthropoda</taxon>
        <taxon>Hexapoda</taxon>
        <taxon>Insecta</taxon>
        <taxon>Pterygota</taxon>
        <taxon>Neoptera</taxon>
        <taxon>Endopterygota</taxon>
        <taxon>Diptera</taxon>
        <taxon>Nematocera</taxon>
        <taxon>Culicoidea</taxon>
        <taxon>Culicidae</taxon>
        <taxon>Anophelinae</taxon>
        <taxon>Anopheles</taxon>
    </lineage>
</organism>
<name>A0A182TN54_9DIPT</name>
<dbReference type="AlphaFoldDB" id="A0A182TN54"/>
<feature type="transmembrane region" description="Helical" evidence="1">
    <location>
        <begin position="188"/>
        <end position="209"/>
    </location>
</feature>
<proteinExistence type="predicted"/>
<keyword evidence="3" id="KW-1185">Reference proteome</keyword>
<keyword evidence="1" id="KW-1133">Transmembrane helix</keyword>
<keyword evidence="1" id="KW-0472">Membrane</keyword>
<dbReference type="Proteomes" id="UP000075902">
    <property type="component" value="Unassembled WGS sequence"/>
</dbReference>
<evidence type="ECO:0000313" key="2">
    <source>
        <dbReference type="EnsemblMetazoa" id="AMEC005343-PA"/>
    </source>
</evidence>
<reference evidence="3" key="1">
    <citation type="submission" date="2014-01" db="EMBL/GenBank/DDBJ databases">
        <title>The Genome Sequence of Anopheles melas CM1001059_A (V2).</title>
        <authorList>
            <consortium name="The Broad Institute Genomics Platform"/>
            <person name="Neafsey D.E."/>
            <person name="Besansky N."/>
            <person name="Howell P."/>
            <person name="Walton C."/>
            <person name="Young S.K."/>
            <person name="Zeng Q."/>
            <person name="Gargeya S."/>
            <person name="Fitzgerald M."/>
            <person name="Haas B."/>
            <person name="Abouelleil A."/>
            <person name="Allen A.W."/>
            <person name="Alvarado L."/>
            <person name="Arachchi H.M."/>
            <person name="Berlin A.M."/>
            <person name="Chapman S.B."/>
            <person name="Gainer-Dewar J."/>
            <person name="Goldberg J."/>
            <person name="Griggs A."/>
            <person name="Gujja S."/>
            <person name="Hansen M."/>
            <person name="Howarth C."/>
            <person name="Imamovic A."/>
            <person name="Ireland A."/>
            <person name="Larimer J."/>
            <person name="McCowan C."/>
            <person name="Murphy C."/>
            <person name="Pearson M."/>
            <person name="Poon T.W."/>
            <person name="Priest M."/>
            <person name="Roberts A."/>
            <person name="Saif S."/>
            <person name="Shea T."/>
            <person name="Sisk P."/>
            <person name="Sykes S."/>
            <person name="Wortman J."/>
            <person name="Nusbaum C."/>
            <person name="Birren B."/>
        </authorList>
    </citation>
    <scope>NUCLEOTIDE SEQUENCE [LARGE SCALE GENOMIC DNA]</scope>
    <source>
        <strain evidence="3">CM1001059</strain>
    </source>
</reference>
<evidence type="ECO:0000313" key="3">
    <source>
        <dbReference type="Proteomes" id="UP000075902"/>
    </source>
</evidence>
<feature type="transmembrane region" description="Helical" evidence="1">
    <location>
        <begin position="132"/>
        <end position="153"/>
    </location>
</feature>
<protein>
    <submittedName>
        <fullName evidence="2">Uncharacterized protein</fullName>
    </submittedName>
</protein>
<dbReference type="EnsemblMetazoa" id="AMEC005343-RA">
    <property type="protein sequence ID" value="AMEC005343-PA"/>
    <property type="gene ID" value="AMEC005343"/>
</dbReference>
<dbReference type="VEuPathDB" id="VectorBase:AMEC005343"/>
<accession>A0A182TN54</accession>
<feature type="transmembrane region" description="Helical" evidence="1">
    <location>
        <begin position="165"/>
        <end position="182"/>
    </location>
</feature>
<sequence>MGNIGELSRIRRGDSDEDLEDDLEDFIDKSMAEIQHGQRRAWLMRRVESKIPLGNKENRRPETILPNYTSYQLILVSVTTIDKTAPTTAATAAATTNTIALIWISGRCAGIAWSTCSFRVLFNCIVIFDNAVIIKIVIIQTAVVVVIVAQIRQKTVWDESIRDRQAWRAGTIATVFIASTVVDGNIAITVAVVIVVATGFLLLLLLLLLKKAMDFEPV</sequence>
<keyword evidence="1" id="KW-0812">Transmembrane</keyword>
<evidence type="ECO:0000256" key="1">
    <source>
        <dbReference type="SAM" id="Phobius"/>
    </source>
</evidence>